<dbReference type="RefSeq" id="WP_209649340.1">
    <property type="nucleotide sequence ID" value="NZ_JAGGLL010000004.1"/>
</dbReference>
<sequence length="420" mass="46264">MANKLSPYKTYLIFSIFSALFFSMVFTVSMVYQIEIVKLSPLQLILVGTTLETTCFLFEIPTGIVADIYSRKLSVIIGVILIGLGFMLEGFISTLTSVLIAQVLWGIGYTFISGALDAWIAEEDKSIPLDEIYIKGSQVSQIGSVIGIILATIVGNFSLRLPIVIGGTLFLVLSAFLFLYMPEHNFNPSAPENLNTFKKMSHTLFSSMKVIKSNKIIILILSITLFYGLSSEGYDRLYTAHFLKDTTLPTLGNLQPVTWFGIFGIIGMLLSAIVIQLVIKKFHSSENTSKFKNIGLLLAINIFFILSMIIFAITRDFKLMLIGYLSTNTFRTVNEPIFNGWLNNNIEANSRATVLSTNGQINALGQILGGPLIGIIATNFSISVGILSTALLLVPVLILYSLCLFRNTASSIVIEEKPKL</sequence>
<protein>
    <submittedName>
        <fullName evidence="8">DHA3 family tetracycline resistance protein-like MFS transporter</fullName>
    </submittedName>
</protein>
<name>A0ABS4JZD9_9CLOT</name>
<keyword evidence="2" id="KW-0813">Transport</keyword>
<evidence type="ECO:0000256" key="6">
    <source>
        <dbReference type="SAM" id="Phobius"/>
    </source>
</evidence>
<dbReference type="PANTHER" id="PTHR23530">
    <property type="entry name" value="TRANSPORT PROTEIN-RELATED"/>
    <property type="match status" value="1"/>
</dbReference>
<dbReference type="InterPro" id="IPR036259">
    <property type="entry name" value="MFS_trans_sf"/>
</dbReference>
<evidence type="ECO:0000313" key="9">
    <source>
        <dbReference type="Proteomes" id="UP001519308"/>
    </source>
</evidence>
<evidence type="ECO:0000256" key="1">
    <source>
        <dbReference type="ARBA" id="ARBA00004651"/>
    </source>
</evidence>
<feature type="transmembrane region" description="Helical" evidence="6">
    <location>
        <begin position="257"/>
        <end position="279"/>
    </location>
</feature>
<feature type="domain" description="Major facilitator superfamily (MFS) profile" evidence="7">
    <location>
        <begin position="1"/>
        <end position="407"/>
    </location>
</feature>
<feature type="transmembrane region" description="Helical" evidence="6">
    <location>
        <begin position="372"/>
        <end position="400"/>
    </location>
</feature>
<proteinExistence type="predicted"/>
<dbReference type="Pfam" id="PF07690">
    <property type="entry name" value="MFS_1"/>
    <property type="match status" value="1"/>
</dbReference>
<feature type="transmembrane region" description="Helical" evidence="6">
    <location>
        <begin position="216"/>
        <end position="234"/>
    </location>
</feature>
<feature type="transmembrane region" description="Helical" evidence="6">
    <location>
        <begin position="44"/>
        <end position="66"/>
    </location>
</feature>
<keyword evidence="3 6" id="KW-0812">Transmembrane</keyword>
<accession>A0ABS4JZD9</accession>
<comment type="caution">
    <text evidence="8">The sequence shown here is derived from an EMBL/GenBank/DDBJ whole genome shotgun (WGS) entry which is preliminary data.</text>
</comment>
<evidence type="ECO:0000256" key="2">
    <source>
        <dbReference type="ARBA" id="ARBA00022448"/>
    </source>
</evidence>
<feature type="transmembrane region" description="Helical" evidence="6">
    <location>
        <begin position="291"/>
        <end position="313"/>
    </location>
</feature>
<dbReference type="Proteomes" id="UP001519308">
    <property type="component" value="Unassembled WGS sequence"/>
</dbReference>
<feature type="transmembrane region" description="Helical" evidence="6">
    <location>
        <begin position="161"/>
        <end position="180"/>
    </location>
</feature>
<dbReference type="InterPro" id="IPR053160">
    <property type="entry name" value="MFS_DHA3_Transporter"/>
</dbReference>
<dbReference type="Gene3D" id="1.20.1250.20">
    <property type="entry name" value="MFS general substrate transporter like domains"/>
    <property type="match status" value="1"/>
</dbReference>
<feature type="transmembrane region" description="Helical" evidence="6">
    <location>
        <begin position="98"/>
        <end position="120"/>
    </location>
</feature>
<dbReference type="CDD" id="cd06174">
    <property type="entry name" value="MFS"/>
    <property type="match status" value="1"/>
</dbReference>
<dbReference type="EMBL" id="JAGGLL010000004">
    <property type="protein sequence ID" value="MBP2020900.1"/>
    <property type="molecule type" value="Genomic_DNA"/>
</dbReference>
<evidence type="ECO:0000313" key="8">
    <source>
        <dbReference type="EMBL" id="MBP2020900.1"/>
    </source>
</evidence>
<feature type="transmembrane region" description="Helical" evidence="6">
    <location>
        <begin position="73"/>
        <end position="92"/>
    </location>
</feature>
<keyword evidence="9" id="KW-1185">Reference proteome</keyword>
<organism evidence="8 9">
    <name type="scientific">Clostridium punense</name>
    <dbReference type="NCBI Taxonomy" id="1054297"/>
    <lineage>
        <taxon>Bacteria</taxon>
        <taxon>Bacillati</taxon>
        <taxon>Bacillota</taxon>
        <taxon>Clostridia</taxon>
        <taxon>Eubacteriales</taxon>
        <taxon>Clostridiaceae</taxon>
        <taxon>Clostridium</taxon>
    </lineage>
</organism>
<keyword evidence="5 6" id="KW-0472">Membrane</keyword>
<dbReference type="SUPFAM" id="SSF103473">
    <property type="entry name" value="MFS general substrate transporter"/>
    <property type="match status" value="1"/>
</dbReference>
<dbReference type="InterPro" id="IPR011701">
    <property type="entry name" value="MFS"/>
</dbReference>
<keyword evidence="4 6" id="KW-1133">Transmembrane helix</keyword>
<dbReference type="InterPro" id="IPR020846">
    <property type="entry name" value="MFS_dom"/>
</dbReference>
<evidence type="ECO:0000259" key="7">
    <source>
        <dbReference type="PROSITE" id="PS50850"/>
    </source>
</evidence>
<reference evidence="8 9" key="1">
    <citation type="submission" date="2021-03" db="EMBL/GenBank/DDBJ databases">
        <title>Genomic Encyclopedia of Type Strains, Phase IV (KMG-IV): sequencing the most valuable type-strain genomes for metagenomic binning, comparative biology and taxonomic classification.</title>
        <authorList>
            <person name="Goeker M."/>
        </authorList>
    </citation>
    <scope>NUCLEOTIDE SEQUENCE [LARGE SCALE GENOMIC DNA]</scope>
    <source>
        <strain evidence="8 9">DSM 28650</strain>
    </source>
</reference>
<comment type="subcellular location">
    <subcellularLocation>
        <location evidence="1">Cell membrane</location>
        <topology evidence="1">Multi-pass membrane protein</topology>
    </subcellularLocation>
</comment>
<gene>
    <name evidence="8" type="ORF">J2Z44_000684</name>
</gene>
<evidence type="ECO:0000256" key="3">
    <source>
        <dbReference type="ARBA" id="ARBA00022692"/>
    </source>
</evidence>
<evidence type="ECO:0000256" key="5">
    <source>
        <dbReference type="ARBA" id="ARBA00023136"/>
    </source>
</evidence>
<feature type="transmembrane region" description="Helical" evidence="6">
    <location>
        <begin position="132"/>
        <end position="155"/>
    </location>
</feature>
<feature type="transmembrane region" description="Helical" evidence="6">
    <location>
        <begin position="12"/>
        <end position="32"/>
    </location>
</feature>
<evidence type="ECO:0000256" key="4">
    <source>
        <dbReference type="ARBA" id="ARBA00022989"/>
    </source>
</evidence>
<dbReference type="PROSITE" id="PS50850">
    <property type="entry name" value="MFS"/>
    <property type="match status" value="1"/>
</dbReference>
<dbReference type="PANTHER" id="PTHR23530:SF1">
    <property type="entry name" value="PERMEASE, MAJOR FACILITATOR SUPERFAMILY-RELATED"/>
    <property type="match status" value="1"/>
</dbReference>